<comment type="caution">
    <text evidence="1">The sequence shown here is derived from an EMBL/GenBank/DDBJ whole genome shotgun (WGS) entry which is preliminary data.</text>
</comment>
<evidence type="ECO:0008006" key="3">
    <source>
        <dbReference type="Google" id="ProtNLM"/>
    </source>
</evidence>
<dbReference type="Gene3D" id="3.40.50.1820">
    <property type="entry name" value="alpha/beta hydrolase"/>
    <property type="match status" value="1"/>
</dbReference>
<dbReference type="EMBL" id="LRFC01000001">
    <property type="protein sequence ID" value="KZE68933.1"/>
    <property type="molecule type" value="Genomic_DNA"/>
</dbReference>
<reference evidence="2" key="1">
    <citation type="submission" date="2016-01" db="EMBL/GenBank/DDBJ databases">
        <title>Draft genome of Chromobacterium sp. F49.</title>
        <authorList>
            <person name="Hong K.W."/>
        </authorList>
    </citation>
    <scope>NUCLEOTIDE SEQUENCE [LARGE SCALE GENOMIC DNA]</scope>
    <source>
        <strain evidence="2">P7IIIA</strain>
    </source>
</reference>
<organism evidence="1 2">
    <name type="scientific">Fictibacillus phosphorivorans</name>
    <dbReference type="NCBI Taxonomy" id="1221500"/>
    <lineage>
        <taxon>Bacteria</taxon>
        <taxon>Bacillati</taxon>
        <taxon>Bacillota</taxon>
        <taxon>Bacilli</taxon>
        <taxon>Bacillales</taxon>
        <taxon>Fictibacillaceae</taxon>
        <taxon>Fictibacillus</taxon>
    </lineage>
</organism>
<protein>
    <recommendedName>
        <fullName evidence="3">Alpha/beta hydrolase</fullName>
    </recommendedName>
</protein>
<keyword evidence="2" id="KW-1185">Reference proteome</keyword>
<dbReference type="AlphaFoldDB" id="A0A165P4G3"/>
<dbReference type="Proteomes" id="UP000076567">
    <property type="component" value="Unassembled WGS sequence"/>
</dbReference>
<dbReference type="RefSeq" id="WP_066236280.1">
    <property type="nucleotide sequence ID" value="NZ_LRFC01000001.1"/>
</dbReference>
<gene>
    <name evidence="1" type="ORF">AWM68_01295</name>
</gene>
<dbReference type="ESTHER" id="9baci-a0a165p4g3">
    <property type="family name" value="UCP033634"/>
</dbReference>
<accession>A0A165P4G3</accession>
<proteinExistence type="predicted"/>
<dbReference type="InterPro" id="IPR017018">
    <property type="entry name" value="UCP033634"/>
</dbReference>
<dbReference type="OrthoDB" id="1908495at2"/>
<dbReference type="PIRSF" id="PIRSF033634">
    <property type="entry name" value="UCP033634"/>
    <property type="match status" value="1"/>
</dbReference>
<dbReference type="SUPFAM" id="SSF53474">
    <property type="entry name" value="alpha/beta-Hydrolases"/>
    <property type="match status" value="1"/>
</dbReference>
<sequence>MQARSGHIFGYKNMKVPYLLQSNTESSNGLAIFLPGMGYTMRNPLLHFASGAFFRKGFDVLHINYLYYIEEYEAFTIDELKTALHQDVTSVLNEVLPGLDYSSYYLLGKSLGTLAMPAALKISPLQNAKTVWLTPNLKDETVLHTMMTIKQNGLCIIGDEDPFYDSEKIEQLVRNTQMEYMIPKGINHALEVDHDVLKSIDAIKMAIQSIINFIDS</sequence>
<name>A0A165P4G3_9BACL</name>
<evidence type="ECO:0000313" key="2">
    <source>
        <dbReference type="Proteomes" id="UP000076567"/>
    </source>
</evidence>
<dbReference type="InterPro" id="IPR029058">
    <property type="entry name" value="AB_hydrolase_fold"/>
</dbReference>
<evidence type="ECO:0000313" key="1">
    <source>
        <dbReference type="EMBL" id="KZE68933.1"/>
    </source>
</evidence>